<protein>
    <submittedName>
        <fullName evidence="1">Uncharacterized protein</fullName>
    </submittedName>
</protein>
<reference evidence="1" key="1">
    <citation type="submission" date="2020-05" db="EMBL/GenBank/DDBJ databases">
        <authorList>
            <person name="Chiriac C."/>
            <person name="Salcher M."/>
            <person name="Ghai R."/>
            <person name="Kavagutti S V."/>
        </authorList>
    </citation>
    <scope>NUCLEOTIDE SEQUENCE</scope>
</reference>
<name>A0A6J7WIA7_9CAUD</name>
<gene>
    <name evidence="1" type="ORF">UFOVP203_11</name>
</gene>
<organism evidence="1">
    <name type="scientific">uncultured Caudovirales phage</name>
    <dbReference type="NCBI Taxonomy" id="2100421"/>
    <lineage>
        <taxon>Viruses</taxon>
        <taxon>Duplodnaviria</taxon>
        <taxon>Heunggongvirae</taxon>
        <taxon>Uroviricota</taxon>
        <taxon>Caudoviricetes</taxon>
        <taxon>Peduoviridae</taxon>
        <taxon>Maltschvirus</taxon>
        <taxon>Maltschvirus maltsch</taxon>
    </lineage>
</organism>
<proteinExistence type="predicted"/>
<evidence type="ECO:0000313" key="1">
    <source>
        <dbReference type="EMBL" id="CAB5217759.1"/>
    </source>
</evidence>
<accession>A0A6J7WIA7</accession>
<dbReference type="EMBL" id="LR798255">
    <property type="protein sequence ID" value="CAB5217759.1"/>
    <property type="molecule type" value="Genomic_DNA"/>
</dbReference>
<sequence>MNKKLTLEQKKKGIKEEYTYVNSNGRISKQYTYKGMVIKWDNQILNGKWFYWRSSYYASLDAAVQGVDRHYKLFNQK</sequence>